<keyword evidence="6" id="KW-1185">Reference proteome</keyword>
<protein>
    <recommendedName>
        <fullName evidence="4">HMG box domain-containing protein</fullName>
    </recommendedName>
</protein>
<dbReference type="PANTHER" id="PTHR45789:SF2">
    <property type="entry name" value="FI18025P1"/>
    <property type="match status" value="1"/>
</dbReference>
<dbReference type="GO" id="GO:0005634">
    <property type="term" value="C:nucleus"/>
    <property type="evidence" value="ECO:0007669"/>
    <property type="project" value="UniProtKB-UniRule"/>
</dbReference>
<feature type="DNA-binding region" description="HMG box" evidence="3">
    <location>
        <begin position="54"/>
        <end position="117"/>
    </location>
</feature>
<dbReference type="Gene3D" id="1.10.30.10">
    <property type="entry name" value="High mobility group box domain"/>
    <property type="match status" value="1"/>
</dbReference>
<dbReference type="CDD" id="cd01389">
    <property type="entry name" value="HMG-box_ROX1-like"/>
    <property type="match status" value="1"/>
</dbReference>
<dbReference type="GO" id="GO:0000978">
    <property type="term" value="F:RNA polymerase II cis-regulatory region sequence-specific DNA binding"/>
    <property type="evidence" value="ECO:0007669"/>
    <property type="project" value="TreeGrafter"/>
</dbReference>
<comment type="caution">
    <text evidence="5">The sequence shown here is derived from an EMBL/GenBank/DDBJ whole genome shotgun (WGS) entry which is preliminary data.</text>
</comment>
<dbReference type="PANTHER" id="PTHR45789">
    <property type="entry name" value="FI18025P1"/>
    <property type="match status" value="1"/>
</dbReference>
<name>A0A068RU46_9FUNG</name>
<keyword evidence="2 3" id="KW-0539">Nucleus</keyword>
<evidence type="ECO:0000313" key="6">
    <source>
        <dbReference type="Proteomes" id="UP000027586"/>
    </source>
</evidence>
<accession>A0A068RU46</accession>
<evidence type="ECO:0000256" key="1">
    <source>
        <dbReference type="ARBA" id="ARBA00023125"/>
    </source>
</evidence>
<feature type="domain" description="HMG box" evidence="4">
    <location>
        <begin position="54"/>
        <end position="117"/>
    </location>
</feature>
<dbReference type="AlphaFoldDB" id="A0A068RU46"/>
<keyword evidence="1 3" id="KW-0238">DNA-binding</keyword>
<dbReference type="InterPro" id="IPR009071">
    <property type="entry name" value="HMG_box_dom"/>
</dbReference>
<dbReference type="EMBL" id="CBTN010000016">
    <property type="protein sequence ID" value="CDH53132.1"/>
    <property type="molecule type" value="Genomic_DNA"/>
</dbReference>
<gene>
    <name evidence="5" type="ORF">LCOR_04520.1</name>
</gene>
<sequence>MSQETSFPIPYMIPDLIDDTKTEDVKILAEQTMIHAGKQRRRRTRTRGFDPNHIPRPVNCFMLYRIEMQKYIRKHCPYANHREISKIVAKWWHQETEEIKNEFRSAADKVKMEHRNK</sequence>
<dbReference type="SUPFAM" id="SSF47095">
    <property type="entry name" value="HMG-box"/>
    <property type="match status" value="1"/>
</dbReference>
<reference evidence="5" key="1">
    <citation type="submission" date="2013-08" db="EMBL/GenBank/DDBJ databases">
        <title>Gene expansion shapes genome architecture in the human pathogen Lichtheimia corymbifera: an evolutionary genomics analysis in the ancient terrestrial Mucorales (Mucoromycotina).</title>
        <authorList>
            <person name="Schwartze V.U."/>
            <person name="Winter S."/>
            <person name="Shelest E."/>
            <person name="Marcet-Houben M."/>
            <person name="Horn F."/>
            <person name="Wehner S."/>
            <person name="Hoffmann K."/>
            <person name="Riege K."/>
            <person name="Sammeth M."/>
            <person name="Nowrousian M."/>
            <person name="Valiante V."/>
            <person name="Linde J."/>
            <person name="Jacobsen I.D."/>
            <person name="Marz M."/>
            <person name="Brakhage A.A."/>
            <person name="Gabaldon T."/>
            <person name="Bocker S."/>
            <person name="Voigt K."/>
        </authorList>
    </citation>
    <scope>NUCLEOTIDE SEQUENCE [LARGE SCALE GENOMIC DNA]</scope>
    <source>
        <strain evidence="5">FSU 9682</strain>
    </source>
</reference>
<dbReference type="InterPro" id="IPR036910">
    <property type="entry name" value="HMG_box_dom_sf"/>
</dbReference>
<dbReference type="Proteomes" id="UP000027586">
    <property type="component" value="Unassembled WGS sequence"/>
</dbReference>
<evidence type="ECO:0000313" key="5">
    <source>
        <dbReference type="EMBL" id="CDH53132.1"/>
    </source>
</evidence>
<dbReference type="SMART" id="SM00398">
    <property type="entry name" value="HMG"/>
    <property type="match status" value="1"/>
</dbReference>
<dbReference type="GO" id="GO:0000981">
    <property type="term" value="F:DNA-binding transcription factor activity, RNA polymerase II-specific"/>
    <property type="evidence" value="ECO:0007669"/>
    <property type="project" value="TreeGrafter"/>
</dbReference>
<organism evidence="5 6">
    <name type="scientific">Lichtheimia corymbifera JMRC:FSU:9682</name>
    <dbReference type="NCBI Taxonomy" id="1263082"/>
    <lineage>
        <taxon>Eukaryota</taxon>
        <taxon>Fungi</taxon>
        <taxon>Fungi incertae sedis</taxon>
        <taxon>Mucoromycota</taxon>
        <taxon>Mucoromycotina</taxon>
        <taxon>Mucoromycetes</taxon>
        <taxon>Mucorales</taxon>
        <taxon>Lichtheimiaceae</taxon>
        <taxon>Lichtheimia</taxon>
    </lineage>
</organism>
<evidence type="ECO:0000256" key="3">
    <source>
        <dbReference type="PROSITE-ProRule" id="PRU00267"/>
    </source>
</evidence>
<dbReference type="InterPro" id="IPR051356">
    <property type="entry name" value="SOX/SOX-like_TF"/>
</dbReference>
<dbReference type="PROSITE" id="PS50118">
    <property type="entry name" value="HMG_BOX_2"/>
    <property type="match status" value="1"/>
</dbReference>
<evidence type="ECO:0000259" key="4">
    <source>
        <dbReference type="PROSITE" id="PS50118"/>
    </source>
</evidence>
<proteinExistence type="predicted"/>
<dbReference type="Pfam" id="PF00505">
    <property type="entry name" value="HMG_box"/>
    <property type="match status" value="1"/>
</dbReference>
<dbReference type="VEuPathDB" id="FungiDB:LCOR_04520.1"/>
<dbReference type="OrthoDB" id="6247875at2759"/>
<evidence type="ECO:0000256" key="2">
    <source>
        <dbReference type="ARBA" id="ARBA00023242"/>
    </source>
</evidence>